<dbReference type="GO" id="GO:0016020">
    <property type="term" value="C:membrane"/>
    <property type="evidence" value="ECO:0007669"/>
    <property type="project" value="UniProtKB-SubCell"/>
</dbReference>
<keyword evidence="2" id="KW-0813">Transport</keyword>
<feature type="transmembrane region" description="Helical" evidence="8">
    <location>
        <begin position="1188"/>
        <end position="1206"/>
    </location>
</feature>
<dbReference type="InterPro" id="IPR006593">
    <property type="entry name" value="Cyt_b561/ferric_Rdtase_TM"/>
</dbReference>
<feature type="transmembrane region" description="Helical" evidence="8">
    <location>
        <begin position="978"/>
        <end position="999"/>
    </location>
</feature>
<sequence>MGVASRPAAKSALDVEKAPILPLSDVSSDEDVEDVSESKDRAKRSRRHGHRRAAFPHWVAPASIVLLFLYLGRTHFSLDFPFPKPAPAPVPHFIAEGIKQCEIISRPPPSPQHATSKRKLNDRFVPGTKAVWLKNATLWTGESDGEEVLHGVGVLLDGGVIRKIGGEDDIVGMTDDETETVDLHGAGSDDTNSLKSAVLPWLRSQDGFNTHDQAFNLSISGGITTMLVLPGSAGNIGGQAFVFKPRWTHENTPQSMQVDPPFIISEKHRHDNSTSAWERTRSWRHIKHACGENPARVYGNTRMDSAYDFRRAYNEGRKLKEEQERWCASPKTQTDPFPNNLEWEVLADVIRGNVKVNIHCYETTDLNALVRISNEFKFPIAAFHHAHETYLVPDLLKQAYGPPPAVAIFATNARYKREAYRGSEFAPKILADAGLSVIMKSDHPVLDSRYLVYEAAQAHHYGLNFSHAMSSVTTHSAKGMGMDHRIGYVRPGYDADIVVWDSFPLSLGATPKQTYIDGIPQIINPHVVPKPAEAQEITPAGKYDKEAAEAVAARGDPDLRPSKSAANIVFHNVEAMYLPNELGTQQIKSGGVVVATNGEISCVGDCALEEDLEFELVDLKGGSITPGLITVGSYVGLMEIRQEKSTWDGAAYDPIAGASDLLDGLLVHGVDGAQFGGKDELLAYRSGVTTAVVPPISSSLFSGLSFAFSTSAPHPLADHAILNPSAALHISLSNSKNSISTKIAILRRLLSGDAVDGASNEIIDVVKEVKRGERRLVVEVAKADVMAAMVRLKRDVAPGMKMTFLGAHESWMIAEDLAREDVGVIVAPARSFPADWDSRRILPGPPLSNHTLPSYLASHDVLVGLGITEEWMARNTRNDAAWAYTNSPNVFSKKDALDLVSSNLEVLLGLVDREQQVQVQARGDSDRSIEEDPLLPSTREPSEGENEVIQETDDDDTKTRKGSFWRRLDMTPTQRDRISFGLVLVGIALFLPLTGYIVLRGNLKEMGWFAPHPPLQALAITSFLLDDGLYIGFSLLLACFILLPLLLVLSPRPSPPPPPPPPPRSQAQLPLAPLPPSVPPSSLADPPGITPLQPPPPSTSARQTRFNTHQSLILGLALPAFTLGTLSMWWNKHVHSAAHFTTWHSWFGLATIGWMFLQAAVGAGSVWFGGKAFGGGAKAKRVYKYHRLSGYLLVVLALFTAHLGGAHSTWASGQKGMAPVRVLAFWVGLPLIWVGVQARARGSKMKFV</sequence>
<evidence type="ECO:0000259" key="9">
    <source>
        <dbReference type="Pfam" id="PF01979"/>
    </source>
</evidence>
<dbReference type="AlphaFoldDB" id="A0A427XRG3"/>
<evidence type="ECO:0000256" key="2">
    <source>
        <dbReference type="ARBA" id="ARBA00022448"/>
    </source>
</evidence>
<feature type="region of interest" description="Disordered" evidence="7">
    <location>
        <begin position="26"/>
        <end position="51"/>
    </location>
</feature>
<dbReference type="PANTHER" id="PTHR43668:SF5">
    <property type="entry name" value="AMIDOHYDROLASE 3 DOMAIN-CONTAINING PROTEIN"/>
    <property type="match status" value="1"/>
</dbReference>
<dbReference type="Pfam" id="PF03188">
    <property type="entry name" value="Cytochrom_B561"/>
    <property type="match status" value="1"/>
</dbReference>
<protein>
    <recommendedName>
        <fullName evidence="13">Cytochrome b561 domain-containing protein</fullName>
    </recommendedName>
</protein>
<evidence type="ECO:0000313" key="11">
    <source>
        <dbReference type="EMBL" id="RSH81381.1"/>
    </source>
</evidence>
<feature type="region of interest" description="Disordered" evidence="7">
    <location>
        <begin position="1077"/>
        <end position="1104"/>
    </location>
</feature>
<dbReference type="CDD" id="cd08761">
    <property type="entry name" value="Cyt_b561_CYB561D2_like"/>
    <property type="match status" value="1"/>
</dbReference>
<evidence type="ECO:0000256" key="6">
    <source>
        <dbReference type="ARBA" id="ARBA00023136"/>
    </source>
</evidence>
<feature type="compositionally biased region" description="Acidic residues" evidence="7">
    <location>
        <begin position="943"/>
        <end position="956"/>
    </location>
</feature>
<evidence type="ECO:0000256" key="1">
    <source>
        <dbReference type="ARBA" id="ARBA00004370"/>
    </source>
</evidence>
<keyword evidence="3 8" id="KW-0812">Transmembrane</keyword>
<comment type="subcellular location">
    <subcellularLocation>
        <location evidence="1">Membrane</location>
    </subcellularLocation>
</comment>
<dbReference type="InterPro" id="IPR011059">
    <property type="entry name" value="Metal-dep_hydrolase_composite"/>
</dbReference>
<evidence type="ECO:0000256" key="5">
    <source>
        <dbReference type="ARBA" id="ARBA00022989"/>
    </source>
</evidence>
<feature type="region of interest" description="Disordered" evidence="7">
    <location>
        <begin position="919"/>
        <end position="960"/>
    </location>
</feature>
<evidence type="ECO:0000313" key="12">
    <source>
        <dbReference type="Proteomes" id="UP000279259"/>
    </source>
</evidence>
<dbReference type="SUPFAM" id="SSF51338">
    <property type="entry name" value="Composite domain of metallo-dependent hydrolases"/>
    <property type="match status" value="1"/>
</dbReference>
<name>A0A427XRG3_9TREE</name>
<evidence type="ECO:0000259" key="10">
    <source>
        <dbReference type="Pfam" id="PF03188"/>
    </source>
</evidence>
<dbReference type="Proteomes" id="UP000279259">
    <property type="component" value="Unassembled WGS sequence"/>
</dbReference>
<dbReference type="OrthoDB" id="10258955at2759"/>
<reference evidence="11 12" key="1">
    <citation type="submission" date="2018-11" db="EMBL/GenBank/DDBJ databases">
        <title>Genome sequence of Saitozyma podzolica DSM 27192.</title>
        <authorList>
            <person name="Aliyu H."/>
            <person name="Gorte O."/>
            <person name="Ochsenreither K."/>
        </authorList>
    </citation>
    <scope>NUCLEOTIDE SEQUENCE [LARGE SCALE GENOMIC DNA]</scope>
    <source>
        <strain evidence="11 12">DSM 27192</strain>
    </source>
</reference>
<evidence type="ECO:0000256" key="4">
    <source>
        <dbReference type="ARBA" id="ARBA00022982"/>
    </source>
</evidence>
<dbReference type="Gene3D" id="1.20.120.1770">
    <property type="match status" value="1"/>
</dbReference>
<feature type="transmembrane region" description="Helical" evidence="8">
    <location>
        <begin position="1218"/>
        <end position="1236"/>
    </location>
</feature>
<comment type="caution">
    <text evidence="11">The sequence shown here is derived from an EMBL/GenBank/DDBJ whole genome shotgun (WGS) entry which is preliminary data.</text>
</comment>
<evidence type="ECO:0000256" key="3">
    <source>
        <dbReference type="ARBA" id="ARBA00022692"/>
    </source>
</evidence>
<dbReference type="InterPro" id="IPR050138">
    <property type="entry name" value="DHOase/Allantoinase_Hydrolase"/>
</dbReference>
<dbReference type="InterPro" id="IPR032466">
    <property type="entry name" value="Metal_Hydrolase"/>
</dbReference>
<feature type="compositionally biased region" description="Pro residues" evidence="7">
    <location>
        <begin position="1088"/>
        <end position="1098"/>
    </location>
</feature>
<feature type="compositionally biased region" description="Basic residues" evidence="7">
    <location>
        <begin position="41"/>
        <end position="51"/>
    </location>
</feature>
<feature type="domain" description="Amidohydrolase-related" evidence="9">
    <location>
        <begin position="419"/>
        <end position="518"/>
    </location>
</feature>
<feature type="transmembrane region" description="Helical" evidence="8">
    <location>
        <begin position="1031"/>
        <end position="1049"/>
    </location>
</feature>
<gene>
    <name evidence="11" type="ORF">EHS25_006913</name>
</gene>
<dbReference type="EMBL" id="RSCD01000031">
    <property type="protein sequence ID" value="RSH81381.1"/>
    <property type="molecule type" value="Genomic_DNA"/>
</dbReference>
<dbReference type="Pfam" id="PF01979">
    <property type="entry name" value="Amidohydro_1"/>
    <property type="match status" value="1"/>
</dbReference>
<feature type="transmembrane region" description="Helical" evidence="8">
    <location>
        <begin position="1006"/>
        <end position="1025"/>
    </location>
</feature>
<organism evidence="11 12">
    <name type="scientific">Saitozyma podzolica</name>
    <dbReference type="NCBI Taxonomy" id="1890683"/>
    <lineage>
        <taxon>Eukaryota</taxon>
        <taxon>Fungi</taxon>
        <taxon>Dikarya</taxon>
        <taxon>Basidiomycota</taxon>
        <taxon>Agaricomycotina</taxon>
        <taxon>Tremellomycetes</taxon>
        <taxon>Tremellales</taxon>
        <taxon>Trimorphomycetaceae</taxon>
        <taxon>Saitozyma</taxon>
    </lineage>
</organism>
<keyword evidence="5 8" id="KW-1133">Transmembrane helix</keyword>
<keyword evidence="4" id="KW-0249">Electron transport</keyword>
<keyword evidence="6 8" id="KW-0472">Membrane</keyword>
<feature type="domain" description="Cytochrome b561" evidence="10">
    <location>
        <begin position="1101"/>
        <end position="1210"/>
    </location>
</feature>
<dbReference type="GO" id="GO:0006145">
    <property type="term" value="P:purine nucleobase catabolic process"/>
    <property type="evidence" value="ECO:0007669"/>
    <property type="project" value="TreeGrafter"/>
</dbReference>
<dbReference type="GO" id="GO:0005737">
    <property type="term" value="C:cytoplasm"/>
    <property type="evidence" value="ECO:0007669"/>
    <property type="project" value="TreeGrafter"/>
</dbReference>
<evidence type="ECO:0008006" key="13">
    <source>
        <dbReference type="Google" id="ProtNLM"/>
    </source>
</evidence>
<feature type="transmembrane region" description="Helical" evidence="8">
    <location>
        <begin position="1143"/>
        <end position="1168"/>
    </location>
</feature>
<dbReference type="InterPro" id="IPR006680">
    <property type="entry name" value="Amidohydro-rel"/>
</dbReference>
<keyword evidence="12" id="KW-1185">Reference proteome</keyword>
<proteinExistence type="predicted"/>
<dbReference type="PANTHER" id="PTHR43668">
    <property type="entry name" value="ALLANTOINASE"/>
    <property type="match status" value="1"/>
</dbReference>
<feature type="transmembrane region" description="Helical" evidence="8">
    <location>
        <begin position="1112"/>
        <end position="1131"/>
    </location>
</feature>
<feature type="transmembrane region" description="Helical" evidence="8">
    <location>
        <begin position="53"/>
        <end position="72"/>
    </location>
</feature>
<accession>A0A427XRG3</accession>
<dbReference type="SUPFAM" id="SSF51556">
    <property type="entry name" value="Metallo-dependent hydrolases"/>
    <property type="match status" value="1"/>
</dbReference>
<evidence type="ECO:0000256" key="7">
    <source>
        <dbReference type="SAM" id="MobiDB-lite"/>
    </source>
</evidence>
<dbReference type="GO" id="GO:0004038">
    <property type="term" value="F:allantoinase activity"/>
    <property type="evidence" value="ECO:0007669"/>
    <property type="project" value="TreeGrafter"/>
</dbReference>
<evidence type="ECO:0000256" key="8">
    <source>
        <dbReference type="SAM" id="Phobius"/>
    </source>
</evidence>
<dbReference type="Gene3D" id="3.20.20.140">
    <property type="entry name" value="Metal-dependent hydrolases"/>
    <property type="match status" value="2"/>
</dbReference>